<dbReference type="InterPro" id="IPR009057">
    <property type="entry name" value="Homeodomain-like_sf"/>
</dbReference>
<dbReference type="SUPFAM" id="SSF46689">
    <property type="entry name" value="Homeodomain-like"/>
    <property type="match status" value="1"/>
</dbReference>
<dbReference type="EMBL" id="BAAALM010000002">
    <property type="protein sequence ID" value="GAA1192097.1"/>
    <property type="molecule type" value="Genomic_DNA"/>
</dbReference>
<gene>
    <name evidence="6" type="ORF">GCM10009675_03160</name>
</gene>
<dbReference type="InterPro" id="IPR050109">
    <property type="entry name" value="HTH-type_TetR-like_transc_reg"/>
</dbReference>
<keyword evidence="1" id="KW-0805">Transcription regulation</keyword>
<keyword evidence="3" id="KW-0804">Transcription</keyword>
<feature type="DNA-binding region" description="H-T-H motif" evidence="4">
    <location>
        <begin position="53"/>
        <end position="72"/>
    </location>
</feature>
<dbReference type="PANTHER" id="PTHR30055">
    <property type="entry name" value="HTH-TYPE TRANSCRIPTIONAL REGULATOR RUTR"/>
    <property type="match status" value="1"/>
</dbReference>
<reference evidence="6 7" key="1">
    <citation type="journal article" date="2019" name="Int. J. Syst. Evol. Microbiol.">
        <title>The Global Catalogue of Microorganisms (GCM) 10K type strain sequencing project: providing services to taxonomists for standard genome sequencing and annotation.</title>
        <authorList>
            <consortium name="The Broad Institute Genomics Platform"/>
            <consortium name="The Broad Institute Genome Sequencing Center for Infectious Disease"/>
            <person name="Wu L."/>
            <person name="Ma J."/>
        </authorList>
    </citation>
    <scope>NUCLEOTIDE SEQUENCE [LARGE SCALE GENOMIC DNA]</scope>
    <source>
        <strain evidence="6 7">JCM 13022</strain>
    </source>
</reference>
<feature type="domain" description="HTH tetR-type" evidence="5">
    <location>
        <begin position="30"/>
        <end position="90"/>
    </location>
</feature>
<dbReference type="Proteomes" id="UP001500467">
    <property type="component" value="Unassembled WGS sequence"/>
</dbReference>
<dbReference type="Gene3D" id="1.10.357.10">
    <property type="entry name" value="Tetracycline Repressor, domain 2"/>
    <property type="match status" value="1"/>
</dbReference>
<comment type="caution">
    <text evidence="6">The sequence shown here is derived from an EMBL/GenBank/DDBJ whole genome shotgun (WGS) entry which is preliminary data.</text>
</comment>
<keyword evidence="2 4" id="KW-0238">DNA-binding</keyword>
<dbReference type="Pfam" id="PF18556">
    <property type="entry name" value="TetR_C_35"/>
    <property type="match status" value="1"/>
</dbReference>
<organism evidence="6 7">
    <name type="scientific">Prauserella alba</name>
    <dbReference type="NCBI Taxonomy" id="176898"/>
    <lineage>
        <taxon>Bacteria</taxon>
        <taxon>Bacillati</taxon>
        <taxon>Actinomycetota</taxon>
        <taxon>Actinomycetes</taxon>
        <taxon>Pseudonocardiales</taxon>
        <taxon>Pseudonocardiaceae</taxon>
        <taxon>Prauserella</taxon>
    </lineage>
</organism>
<accession>A0ABN1V2N9</accession>
<sequence>MRFAVRRAGARPPRMVIMGETLAAASAAGGQYRQPIVVAAIEITAHEGWSAVTMARLAESVGVSRQTVYNEVGSKAALAEAMVGHELDRFLALVRGAFDRHPHDLPGAVFDAVRGVLDLAGDNVLLRAVASATHGADTELLPLLTTRAEALITEATAILTERVRSYPSGASSEQLDVVVDVVVRAVLSHVMQPSDTPERTADGLAWLVRRALGDGAAGPPLRYAGN</sequence>
<proteinExistence type="predicted"/>
<evidence type="ECO:0000256" key="2">
    <source>
        <dbReference type="ARBA" id="ARBA00023125"/>
    </source>
</evidence>
<evidence type="ECO:0000256" key="1">
    <source>
        <dbReference type="ARBA" id="ARBA00023015"/>
    </source>
</evidence>
<evidence type="ECO:0000313" key="7">
    <source>
        <dbReference type="Proteomes" id="UP001500467"/>
    </source>
</evidence>
<dbReference type="PROSITE" id="PS50977">
    <property type="entry name" value="HTH_TETR_2"/>
    <property type="match status" value="1"/>
</dbReference>
<evidence type="ECO:0000256" key="4">
    <source>
        <dbReference type="PROSITE-ProRule" id="PRU00335"/>
    </source>
</evidence>
<name>A0ABN1V2N9_9PSEU</name>
<keyword evidence="7" id="KW-1185">Reference proteome</keyword>
<dbReference type="InterPro" id="IPR040611">
    <property type="entry name" value="AlkX_C"/>
</dbReference>
<dbReference type="PANTHER" id="PTHR30055:SF234">
    <property type="entry name" value="HTH-TYPE TRANSCRIPTIONAL REGULATOR BETI"/>
    <property type="match status" value="1"/>
</dbReference>
<protein>
    <submittedName>
        <fullName evidence="6">TetR/AcrR family transcriptional regulator</fullName>
    </submittedName>
</protein>
<evidence type="ECO:0000256" key="3">
    <source>
        <dbReference type="ARBA" id="ARBA00023163"/>
    </source>
</evidence>
<dbReference type="InterPro" id="IPR001647">
    <property type="entry name" value="HTH_TetR"/>
</dbReference>
<evidence type="ECO:0000259" key="5">
    <source>
        <dbReference type="PROSITE" id="PS50977"/>
    </source>
</evidence>
<evidence type="ECO:0000313" key="6">
    <source>
        <dbReference type="EMBL" id="GAA1192097.1"/>
    </source>
</evidence>
<dbReference type="Pfam" id="PF00440">
    <property type="entry name" value="TetR_N"/>
    <property type="match status" value="1"/>
</dbReference>